<dbReference type="EMBL" id="JADYXP020000014">
    <property type="protein sequence ID" value="KAL0110299.1"/>
    <property type="molecule type" value="Genomic_DNA"/>
</dbReference>
<protein>
    <recommendedName>
        <fullName evidence="3">Ribosomal protein S17</fullName>
    </recommendedName>
</protein>
<dbReference type="AlphaFoldDB" id="A0AAW2F5Y8"/>
<reference evidence="1 2" key="1">
    <citation type="submission" date="2023-03" db="EMBL/GenBank/DDBJ databases">
        <title>High recombination rates correlate with genetic variation in Cardiocondyla obscurior ants.</title>
        <authorList>
            <person name="Errbii M."/>
        </authorList>
    </citation>
    <scope>NUCLEOTIDE SEQUENCE [LARGE SCALE GENOMIC DNA]</scope>
    <source>
        <strain evidence="1">Alpha-2009</strain>
        <tissue evidence="1">Whole body</tissue>
    </source>
</reference>
<name>A0AAW2F5Y8_9HYME</name>
<sequence length="97" mass="11591">MTSRLRNTTDSHSAIFLKRISYVRTCSSRKIIDEKTFQRIAPFFRTIISRRLEFVTCASFRQAKSKRMKSAIVKTSCWKKKIFVKRKKKEGVERKKR</sequence>
<evidence type="ECO:0000313" key="2">
    <source>
        <dbReference type="Proteomes" id="UP001430953"/>
    </source>
</evidence>
<keyword evidence="2" id="KW-1185">Reference proteome</keyword>
<comment type="caution">
    <text evidence="1">The sequence shown here is derived from an EMBL/GenBank/DDBJ whole genome shotgun (WGS) entry which is preliminary data.</text>
</comment>
<organism evidence="1 2">
    <name type="scientific">Cardiocondyla obscurior</name>
    <dbReference type="NCBI Taxonomy" id="286306"/>
    <lineage>
        <taxon>Eukaryota</taxon>
        <taxon>Metazoa</taxon>
        <taxon>Ecdysozoa</taxon>
        <taxon>Arthropoda</taxon>
        <taxon>Hexapoda</taxon>
        <taxon>Insecta</taxon>
        <taxon>Pterygota</taxon>
        <taxon>Neoptera</taxon>
        <taxon>Endopterygota</taxon>
        <taxon>Hymenoptera</taxon>
        <taxon>Apocrita</taxon>
        <taxon>Aculeata</taxon>
        <taxon>Formicoidea</taxon>
        <taxon>Formicidae</taxon>
        <taxon>Myrmicinae</taxon>
        <taxon>Cardiocondyla</taxon>
    </lineage>
</organism>
<accession>A0AAW2F5Y8</accession>
<evidence type="ECO:0000313" key="1">
    <source>
        <dbReference type="EMBL" id="KAL0110299.1"/>
    </source>
</evidence>
<evidence type="ECO:0008006" key="3">
    <source>
        <dbReference type="Google" id="ProtNLM"/>
    </source>
</evidence>
<proteinExistence type="predicted"/>
<dbReference type="Proteomes" id="UP001430953">
    <property type="component" value="Unassembled WGS sequence"/>
</dbReference>
<gene>
    <name evidence="1" type="ORF">PUN28_013743</name>
</gene>